<comment type="caution">
    <text evidence="8">The sequence shown here is derived from an EMBL/GenBank/DDBJ whole genome shotgun (WGS) entry which is preliminary data.</text>
</comment>
<sequence length="1320" mass="153567">MKSIAAFAQKYWSETNTAHLYLHDEEQSFLVCTTLYYLISNEEVWHNIVTQVPCETKEQLEDIFKLYSLTEHRNSKSLDRWLEETSVWEHWFVLLLPQISKLPSLRLEEVYFFPACFVLLYKLRNKKESFQIYRLEDSCTPDTFHAVKELTERIALHLQTVEMCISWKLDLFVQLLQNLICYQNFEFISFAIAPLLQTFPLSDLRIFLSKKTNRQDWNTFLETYQIPIARSPKASQYSFIKLAISHLYDLMESISASSSKNILEIQDQLQKLSDYLLWLYFAFQNSSMGLYLAIFVVCYSDSKSSDSIFFWKRCLENLKEFLWEEHSLCIVGRCWQLTFVVLLRILELMRKRREERSPCRLEVSLRHLIFGHLDSWKKLTGIHCCFPDISYFHALLGNNPCIIPPSYCFPSMLSYLCSMLTICKAELAYKLYSALNSHKENMETERSFLFSVTHLEQSKHLRQTEHFQFSYTGQVNFLGSDTNWNRMIHSFGKIGALFICNEASDSLNLDDIQWIGICYSAKWNHDKEESRRCAQKFSVSFLSNDEVIWEQNGKRMYLICVEAANDIHPQILQELYECFILSIANLDKEQHQEVIPEFFSKVLTQEYALVDERKKAVELMLTEDIHTQSICLYPFITNAQELMSILSHIVPSFQLEANENFRHSVYLRKLEETFINTSCSFVASDRSNTCHESSSVSLYEAQKAALCASWLQRLTLIRGPPGTGKTQVASCIVRFLLQNRFAEMKIENGHVSSSVLMIIAQSNEAADHLAKKIIQHCYPEESRYPGIDLLSCRSVAMLHPLLQPVLRLGRQSTDADTRKFTLEGHYHKIKEFRAKLWKHLLEFARQYKDNNNSSSWLSSLCEAIEEYERQPGLLSKHLDQVGVSWLETTTQKYSIKQELEKSPHWKRIALLRDCILLRKCDALLQSFGPRLSDYFKELLSHCQLVITTFASLVKYAQFWPFDGTITKVAAAIVEEAALVTEWNQFILFSKYQPLRTILIGDDLQLAPIVQYRSANNDILDHLSSSNQLSLFARLIQRRFPFIQLQEQGRAAPCIADLYRFRYQNKSSYQTGELLTSTQNTLHDIHPDHHFWMPDGICSRVLFLQVTSLVSESASHENLMEAKAIGAFLHYLYYWNVAWDRIAVLTPYRRQKKLLKQTLQNYFTERCIENTTVHDPSAFVFTTDEFQGKEKDIVLVSLVVKSSSEITSHLRDQRRINVLTSRARCGLYLFGNYDALYKCSEWKRVLDAISSVSSSSSSSSHAPSLKSPPYTWSPLCKKTPDSTYPCVWNSKDVLLLLEKWLEERGDNPTKSIEQLLSQWKI</sequence>
<dbReference type="GO" id="GO:0043139">
    <property type="term" value="F:5'-3' DNA helicase activity"/>
    <property type="evidence" value="ECO:0007669"/>
    <property type="project" value="TreeGrafter"/>
</dbReference>
<evidence type="ECO:0000256" key="1">
    <source>
        <dbReference type="ARBA" id="ARBA00007913"/>
    </source>
</evidence>
<dbReference type="SUPFAM" id="SSF52540">
    <property type="entry name" value="P-loop containing nucleoside triphosphate hydrolases"/>
    <property type="match status" value="1"/>
</dbReference>
<dbReference type="InterPro" id="IPR041679">
    <property type="entry name" value="DNA2/NAM7-like_C"/>
</dbReference>
<dbReference type="InterPro" id="IPR050534">
    <property type="entry name" value="Coronavir_polyprotein_1ab"/>
</dbReference>
<evidence type="ECO:0000256" key="5">
    <source>
        <dbReference type="ARBA" id="ARBA00022840"/>
    </source>
</evidence>
<comment type="similarity">
    <text evidence="1">Belongs to the DNA2/NAM7 helicase family.</text>
</comment>
<dbReference type="Pfam" id="PF13087">
    <property type="entry name" value="AAA_12"/>
    <property type="match status" value="1"/>
</dbReference>
<evidence type="ECO:0000256" key="2">
    <source>
        <dbReference type="ARBA" id="ARBA00022741"/>
    </source>
</evidence>
<accession>A0AAV9I3Z1</accession>
<evidence type="ECO:0000256" key="4">
    <source>
        <dbReference type="ARBA" id="ARBA00022806"/>
    </source>
</evidence>
<protein>
    <submittedName>
        <fullName evidence="8">Uncharacterized protein</fullName>
    </submittedName>
</protein>
<evidence type="ECO:0000313" key="9">
    <source>
        <dbReference type="Proteomes" id="UP001300502"/>
    </source>
</evidence>
<keyword evidence="2" id="KW-0547">Nucleotide-binding</keyword>
<evidence type="ECO:0000259" key="7">
    <source>
        <dbReference type="Pfam" id="PF13087"/>
    </source>
</evidence>
<name>A0AAV9I3Z1_9RHOD</name>
<dbReference type="InterPro" id="IPR047187">
    <property type="entry name" value="SF1_C_Upf1"/>
</dbReference>
<dbReference type="GO" id="GO:0016787">
    <property type="term" value="F:hydrolase activity"/>
    <property type="evidence" value="ECO:0007669"/>
    <property type="project" value="UniProtKB-KW"/>
</dbReference>
<evidence type="ECO:0000256" key="3">
    <source>
        <dbReference type="ARBA" id="ARBA00022801"/>
    </source>
</evidence>
<proteinExistence type="inferred from homology"/>
<dbReference type="EMBL" id="JANCYU010000015">
    <property type="protein sequence ID" value="KAK4523426.1"/>
    <property type="molecule type" value="Genomic_DNA"/>
</dbReference>
<feature type="domain" description="DNA2/NAM7 helicase helicase" evidence="6">
    <location>
        <begin position="702"/>
        <end position="1009"/>
    </location>
</feature>
<dbReference type="PANTHER" id="PTHR43788">
    <property type="entry name" value="DNA2/NAM7 HELICASE FAMILY MEMBER"/>
    <property type="match status" value="1"/>
</dbReference>
<keyword evidence="9" id="KW-1185">Reference proteome</keyword>
<feature type="domain" description="DNA2/NAM7 helicase-like C-terminal" evidence="7">
    <location>
        <begin position="1028"/>
        <end position="1232"/>
    </location>
</feature>
<dbReference type="GO" id="GO:0005524">
    <property type="term" value="F:ATP binding"/>
    <property type="evidence" value="ECO:0007669"/>
    <property type="project" value="UniProtKB-KW"/>
</dbReference>
<organism evidence="8 9">
    <name type="scientific">Galdieria yellowstonensis</name>
    <dbReference type="NCBI Taxonomy" id="3028027"/>
    <lineage>
        <taxon>Eukaryota</taxon>
        <taxon>Rhodophyta</taxon>
        <taxon>Bangiophyceae</taxon>
        <taxon>Galdieriales</taxon>
        <taxon>Galdieriaceae</taxon>
        <taxon>Galdieria</taxon>
    </lineage>
</organism>
<dbReference type="Proteomes" id="UP001300502">
    <property type="component" value="Unassembled WGS sequence"/>
</dbReference>
<gene>
    <name evidence="8" type="ORF">GAYE_PCTG60G1322</name>
</gene>
<dbReference type="Pfam" id="PF13086">
    <property type="entry name" value="AAA_11"/>
    <property type="match status" value="1"/>
</dbReference>
<dbReference type="Gene3D" id="3.40.50.300">
    <property type="entry name" value="P-loop containing nucleotide triphosphate hydrolases"/>
    <property type="match status" value="2"/>
</dbReference>
<keyword evidence="3" id="KW-0378">Hydrolase</keyword>
<dbReference type="CDD" id="cd18808">
    <property type="entry name" value="SF1_C_Upf1"/>
    <property type="match status" value="1"/>
</dbReference>
<dbReference type="PANTHER" id="PTHR43788:SF8">
    <property type="entry name" value="DNA-BINDING PROTEIN SMUBP-2"/>
    <property type="match status" value="1"/>
</dbReference>
<keyword evidence="4" id="KW-0347">Helicase</keyword>
<dbReference type="InterPro" id="IPR041677">
    <property type="entry name" value="DNA2/NAM7_AAA_11"/>
</dbReference>
<evidence type="ECO:0000313" key="8">
    <source>
        <dbReference type="EMBL" id="KAK4523426.1"/>
    </source>
</evidence>
<evidence type="ECO:0000259" key="6">
    <source>
        <dbReference type="Pfam" id="PF13086"/>
    </source>
</evidence>
<reference evidence="8 9" key="1">
    <citation type="submission" date="2022-07" db="EMBL/GenBank/DDBJ databases">
        <title>Genome-wide signatures of adaptation to extreme environments.</title>
        <authorList>
            <person name="Cho C.H."/>
            <person name="Yoon H.S."/>
        </authorList>
    </citation>
    <scope>NUCLEOTIDE SEQUENCE [LARGE SCALE GENOMIC DNA]</scope>
    <source>
        <strain evidence="8 9">108.79 E11</strain>
    </source>
</reference>
<keyword evidence="5" id="KW-0067">ATP-binding</keyword>
<dbReference type="InterPro" id="IPR027417">
    <property type="entry name" value="P-loop_NTPase"/>
</dbReference>